<evidence type="ECO:0000313" key="7">
    <source>
        <dbReference type="EMBL" id="MDM8333885.1"/>
    </source>
</evidence>
<evidence type="ECO:0000256" key="6">
    <source>
        <dbReference type="RuleBase" id="RU363041"/>
    </source>
</evidence>
<keyword evidence="5 6" id="KW-0472">Membrane</keyword>
<feature type="transmembrane region" description="Helical" evidence="6">
    <location>
        <begin position="6"/>
        <end position="30"/>
    </location>
</feature>
<reference evidence="7 8" key="3">
    <citation type="submission" date="2023-06" db="EMBL/GenBank/DDBJ databases">
        <authorList>
            <person name="Zeman M."/>
            <person name="Kubasova T."/>
            <person name="Jahodarova E."/>
            <person name="Nykrynova M."/>
            <person name="Rychlik I."/>
        </authorList>
    </citation>
    <scope>NUCLEOTIDE SEQUENCE [LARGE SCALE GENOMIC DNA]</scope>
    <source>
        <strain evidence="7 8">105_WCHN</strain>
    </source>
</reference>
<comment type="similarity">
    <text evidence="2 6">Belongs to the 4-toluene sulfonate uptake permease (TSUP) (TC 2.A.102) family.</text>
</comment>
<evidence type="ECO:0000313" key="8">
    <source>
        <dbReference type="Proteomes" id="UP001529423"/>
    </source>
</evidence>
<evidence type="ECO:0000256" key="5">
    <source>
        <dbReference type="ARBA" id="ARBA00023136"/>
    </source>
</evidence>
<comment type="caution">
    <text evidence="7">The sequence shown here is derived from an EMBL/GenBank/DDBJ whole genome shotgun (WGS) entry which is preliminary data.</text>
</comment>
<dbReference type="InterPro" id="IPR002781">
    <property type="entry name" value="TM_pro_TauE-like"/>
</dbReference>
<evidence type="ECO:0000256" key="2">
    <source>
        <dbReference type="ARBA" id="ARBA00009142"/>
    </source>
</evidence>
<reference evidence="8" key="2">
    <citation type="submission" date="2023-06" db="EMBL/GenBank/DDBJ databases">
        <title>Identification and characterization of horizontal gene transfer across gut microbiota members of farm animals based on homology search.</title>
        <authorList>
            <person name="Zeman M."/>
            <person name="Kubasova T."/>
            <person name="Jahodarova E."/>
            <person name="Nykrynova M."/>
            <person name="Rychlik I."/>
        </authorList>
    </citation>
    <scope>NUCLEOTIDE SEQUENCE [LARGE SCALE GENOMIC DNA]</scope>
    <source>
        <strain evidence="8">105_WCHN</strain>
    </source>
</reference>
<sequence>MSNPLLMVIVGLAVGVFVISLGGGGGAIYLGVLTAIFQLSPGAAAATSIVTSLPALIMGSWSYYRRGLINFSLGNRMMIAAIPSIFVGFLIAPFLPEKVYKVVIGLILAFLGAQLVYKLYRQSPKKTPRLSPNVASVLYGIMGGLMVGIAGLSGGGPITTGLLLLGASMASASATSSYVLVGMSIVGALLHISGGSIDWHAAGGLIAGSLVGAFLAPPIVLWMTAKPARARLVKLFMGIFIIIMGARTALD</sequence>
<organism evidence="7 8">
    <name type="scientific">Limosilactobacillus panis</name>
    <dbReference type="NCBI Taxonomy" id="47493"/>
    <lineage>
        <taxon>Bacteria</taxon>
        <taxon>Bacillati</taxon>
        <taxon>Bacillota</taxon>
        <taxon>Bacilli</taxon>
        <taxon>Lactobacillales</taxon>
        <taxon>Lactobacillaceae</taxon>
        <taxon>Limosilactobacillus</taxon>
    </lineage>
</organism>
<dbReference type="EMBL" id="JAUDEO010000021">
    <property type="protein sequence ID" value="MDM8333885.1"/>
    <property type="molecule type" value="Genomic_DNA"/>
</dbReference>
<proteinExistence type="inferred from homology"/>
<protein>
    <recommendedName>
        <fullName evidence="6">Probable membrane transporter protein</fullName>
    </recommendedName>
</protein>
<reference evidence="7 8" key="1">
    <citation type="submission" date="2023-06" db="EMBL/GenBank/DDBJ databases">
        <title>Identification and characterization of horizontal gene transfer across gut microbiota members of farm animals based on homology search.</title>
        <authorList>
            <person name="Schwarzerova J."/>
            <person name="Nykrynova M."/>
            <person name="Jureckova K."/>
            <person name="Cejkova D."/>
            <person name="Rychlik I."/>
        </authorList>
    </citation>
    <scope>NUCLEOTIDE SEQUENCE [LARGE SCALE GENOMIC DNA]</scope>
    <source>
        <strain evidence="7 8">105_WCHN</strain>
    </source>
</reference>
<dbReference type="InterPro" id="IPR051598">
    <property type="entry name" value="TSUP/Inactive_protease-like"/>
</dbReference>
<feature type="transmembrane region" description="Helical" evidence="6">
    <location>
        <begin position="203"/>
        <end position="225"/>
    </location>
</feature>
<name>A0ABT7VMC2_9LACO</name>
<dbReference type="Pfam" id="PF01925">
    <property type="entry name" value="TauE"/>
    <property type="match status" value="1"/>
</dbReference>
<feature type="transmembrane region" description="Helical" evidence="6">
    <location>
        <begin position="76"/>
        <end position="95"/>
    </location>
</feature>
<feature type="transmembrane region" description="Helical" evidence="6">
    <location>
        <begin position="232"/>
        <end position="250"/>
    </location>
</feature>
<evidence type="ECO:0000256" key="1">
    <source>
        <dbReference type="ARBA" id="ARBA00004141"/>
    </source>
</evidence>
<keyword evidence="6" id="KW-1003">Cell membrane</keyword>
<keyword evidence="8" id="KW-1185">Reference proteome</keyword>
<dbReference type="PANTHER" id="PTHR43701:SF5">
    <property type="entry name" value="MEMBRANE TRANSPORTER PROTEIN-RELATED"/>
    <property type="match status" value="1"/>
</dbReference>
<feature type="transmembrane region" description="Helical" evidence="6">
    <location>
        <begin position="42"/>
        <end position="64"/>
    </location>
</feature>
<feature type="transmembrane region" description="Helical" evidence="6">
    <location>
        <begin position="177"/>
        <end position="197"/>
    </location>
</feature>
<gene>
    <name evidence="7" type="ORF">QUW46_04785</name>
</gene>
<feature type="transmembrane region" description="Helical" evidence="6">
    <location>
        <begin position="102"/>
        <end position="120"/>
    </location>
</feature>
<keyword evidence="3 6" id="KW-0812">Transmembrane</keyword>
<feature type="transmembrane region" description="Helical" evidence="6">
    <location>
        <begin position="140"/>
        <end position="165"/>
    </location>
</feature>
<dbReference type="RefSeq" id="WP_289560018.1">
    <property type="nucleotide sequence ID" value="NZ_JAUDEO010000021.1"/>
</dbReference>
<accession>A0ABT7VMC2</accession>
<comment type="subcellular location">
    <subcellularLocation>
        <location evidence="6">Cell membrane</location>
        <topology evidence="6">Multi-pass membrane protein</topology>
    </subcellularLocation>
    <subcellularLocation>
        <location evidence="1">Membrane</location>
        <topology evidence="1">Multi-pass membrane protein</topology>
    </subcellularLocation>
</comment>
<evidence type="ECO:0000256" key="3">
    <source>
        <dbReference type="ARBA" id="ARBA00022692"/>
    </source>
</evidence>
<keyword evidence="4 6" id="KW-1133">Transmembrane helix</keyword>
<dbReference type="PANTHER" id="PTHR43701">
    <property type="entry name" value="MEMBRANE TRANSPORTER PROTEIN MJ0441-RELATED"/>
    <property type="match status" value="1"/>
</dbReference>
<evidence type="ECO:0000256" key="4">
    <source>
        <dbReference type="ARBA" id="ARBA00022989"/>
    </source>
</evidence>
<dbReference type="Proteomes" id="UP001529423">
    <property type="component" value="Unassembled WGS sequence"/>
</dbReference>